<feature type="compositionally biased region" description="Low complexity" evidence="1">
    <location>
        <begin position="13"/>
        <end position="22"/>
    </location>
</feature>
<protein>
    <submittedName>
        <fullName evidence="2">Uncharacterized protein</fullName>
    </submittedName>
</protein>
<feature type="region of interest" description="Disordered" evidence="1">
    <location>
        <begin position="13"/>
        <end position="60"/>
    </location>
</feature>
<comment type="caution">
    <text evidence="2">The sequence shown here is derived from an EMBL/GenBank/DDBJ whole genome shotgun (WGS) entry which is preliminary data.</text>
</comment>
<dbReference type="OrthoDB" id="3467024at2759"/>
<gene>
    <name evidence="2" type="ORF">OCU04_012603</name>
</gene>
<dbReference type="Proteomes" id="UP001152300">
    <property type="component" value="Unassembled WGS sequence"/>
</dbReference>
<sequence length="115" mass="13104">MHRVSLCCILNSSKSKGNNISNEPPRMATHSTTKSQVEDSLKNNHQPRIERDDHENSTEAPQIVIHHTSLESIVKDATPEPYHLHPFYRSQKYDSHVGKKFQDTLGSLPEEDEAM</sequence>
<feature type="compositionally biased region" description="Basic and acidic residues" evidence="1">
    <location>
        <begin position="36"/>
        <end position="57"/>
    </location>
</feature>
<evidence type="ECO:0000256" key="1">
    <source>
        <dbReference type="SAM" id="MobiDB-lite"/>
    </source>
</evidence>
<name>A0A9X0DD46_9HELO</name>
<keyword evidence="3" id="KW-1185">Reference proteome</keyword>
<evidence type="ECO:0000313" key="3">
    <source>
        <dbReference type="Proteomes" id="UP001152300"/>
    </source>
</evidence>
<proteinExistence type="predicted"/>
<organism evidence="2 3">
    <name type="scientific">Sclerotinia nivalis</name>
    <dbReference type="NCBI Taxonomy" id="352851"/>
    <lineage>
        <taxon>Eukaryota</taxon>
        <taxon>Fungi</taxon>
        <taxon>Dikarya</taxon>
        <taxon>Ascomycota</taxon>
        <taxon>Pezizomycotina</taxon>
        <taxon>Leotiomycetes</taxon>
        <taxon>Helotiales</taxon>
        <taxon>Sclerotiniaceae</taxon>
        <taxon>Sclerotinia</taxon>
    </lineage>
</organism>
<dbReference type="EMBL" id="JAPEIS010000016">
    <property type="protein sequence ID" value="KAJ8058414.1"/>
    <property type="molecule type" value="Genomic_DNA"/>
</dbReference>
<accession>A0A9X0DD46</accession>
<dbReference type="AlphaFoldDB" id="A0A9X0DD46"/>
<reference evidence="2" key="1">
    <citation type="submission" date="2022-11" db="EMBL/GenBank/DDBJ databases">
        <title>Genome Resource of Sclerotinia nivalis Strain SnTB1, a Plant Pathogen Isolated from American Ginseng.</title>
        <authorList>
            <person name="Fan S."/>
        </authorList>
    </citation>
    <scope>NUCLEOTIDE SEQUENCE</scope>
    <source>
        <strain evidence="2">SnTB1</strain>
    </source>
</reference>
<evidence type="ECO:0000313" key="2">
    <source>
        <dbReference type="EMBL" id="KAJ8058414.1"/>
    </source>
</evidence>